<keyword evidence="1 3" id="KW-0556">Organic radical</keyword>
<dbReference type="PANTHER" id="PTHR43641">
    <property type="entry name" value="FORMATE ACETYLTRANSFERASE 3-RELATED"/>
    <property type="match status" value="1"/>
</dbReference>
<keyword evidence="7" id="KW-1185">Reference proteome</keyword>
<evidence type="ECO:0000259" key="5">
    <source>
        <dbReference type="PROSITE" id="PS51554"/>
    </source>
</evidence>
<dbReference type="InterPro" id="IPR004184">
    <property type="entry name" value="PFL_dom"/>
</dbReference>
<dbReference type="InterPro" id="IPR001150">
    <property type="entry name" value="Gly_radical"/>
</dbReference>
<protein>
    <submittedName>
        <fullName evidence="6">Uncharacterized protein</fullName>
    </submittedName>
</protein>
<dbReference type="SUPFAM" id="SSF51998">
    <property type="entry name" value="PFL-like glycyl radical enzymes"/>
    <property type="match status" value="1"/>
</dbReference>
<organism evidence="6 7">
    <name type="scientific">Brotonthovivens ammoniilytica</name>
    <dbReference type="NCBI Taxonomy" id="2981725"/>
    <lineage>
        <taxon>Bacteria</taxon>
        <taxon>Bacillati</taxon>
        <taxon>Bacillota</taxon>
        <taxon>Clostridia</taxon>
        <taxon>Lachnospirales</taxon>
        <taxon>Lachnospiraceae</taxon>
        <taxon>Brotonthovivens</taxon>
    </lineage>
</organism>
<evidence type="ECO:0000256" key="2">
    <source>
        <dbReference type="ARBA" id="ARBA00023239"/>
    </source>
</evidence>
<comment type="caution">
    <text evidence="6">The sequence shown here is derived from an EMBL/GenBank/DDBJ whole genome shotgun (WGS) entry which is preliminary data.</text>
</comment>
<feature type="domain" description="Glycine radical" evidence="4">
    <location>
        <begin position="687"/>
        <end position="808"/>
    </location>
</feature>
<feature type="domain" description="PFL" evidence="5">
    <location>
        <begin position="9"/>
        <end position="680"/>
    </location>
</feature>
<dbReference type="InterPro" id="IPR051215">
    <property type="entry name" value="GRE"/>
</dbReference>
<dbReference type="PANTHER" id="PTHR43641:SF2">
    <property type="entry name" value="DEHYDRATASE YBIW-RELATED"/>
    <property type="match status" value="1"/>
</dbReference>
<dbReference type="PROSITE" id="PS51554">
    <property type="entry name" value="PFL"/>
    <property type="match status" value="1"/>
</dbReference>
<feature type="modified residue" description="Glycine radical" evidence="3">
    <location>
        <position position="784"/>
    </location>
</feature>
<reference evidence="6 7" key="1">
    <citation type="journal article" date="2021" name="ISME Commun">
        <title>Automated analysis of genomic sequences facilitates high-throughput and comprehensive description of bacteria.</title>
        <authorList>
            <person name="Hitch T.C.A."/>
        </authorList>
    </citation>
    <scope>NUCLEOTIDE SEQUENCE [LARGE SCALE GENOMIC DNA]</scope>
    <source>
        <strain evidence="6 7">Sanger_109</strain>
    </source>
</reference>
<sequence>MYSFGPVSPRVQIARSRMRNTTPYIDITRYKIVTDFYRNHPELSGSLRRALNFKNLCEKMPCTIFEGELIVGSYVQKCRASALYPENSIDFLIDELKSGLISTRESDPYLITEEDREYILSTADYWLGECMNSKLNPYLPETFSRISAGGPLFFTPSNICPQPVGHFVPNHEKAVLTGFGAIRNDALKKMAELEVTGFTGSLAEQYNFYHGISIVCEGMIIFSKRYSKACSDLAENTADVGRRQELLEMSQTLDWIMEHPARNYKEALQTVWFYQMCVLMDANLHGTSLGRVDQFTGPFLEKDLREGTITRQEAQEYMDLFYIKAAEMNKVWSERTSRSGPGYNSGMLITIGGTDQNGCDAANTATFLCLEAAGRLKLHTPPQGIRIHEQTPEEIWNCALAVNKQAGGLLAFFSDKVITQALIKRGISKADVWNYCPVGCVEPSIGGSEWPACGGIGISSYLNIVNILLLAINNGKNYLPNPNGSRNEVQFGPQTGYLYEMKNIEDVKKAYLTQLKFWLKWHVNVINLYETVAHNFLPQPVVSAAMNGCMESGTDVTKGGAKYNSTGHSAIGLGNVVDSLNVLEHLCFKENICTTRELYDALLNNWKGHEQLHDYIICKMPHYGNGNPEYDKYCRWTAKTYADAVNSMTGPRGQYAAGLFPVTMNVVYGLMTAASPDGRFCKEPLSDGISAVQGLDKSGPTAILRSVSSFDHTDYSNGTLLNMKFHPTILSSEEGYTKLINLMKTYFFELGGMEMQFNIVSAQTLKDAQLHPENYRDLVVRIAGFAAYFVDVFKSAQDDLIRRTELGL</sequence>
<dbReference type="Pfam" id="PF02901">
    <property type="entry name" value="PFL-like"/>
    <property type="match status" value="1"/>
</dbReference>
<evidence type="ECO:0000313" key="6">
    <source>
        <dbReference type="EMBL" id="MCU6761583.1"/>
    </source>
</evidence>
<dbReference type="EMBL" id="JAOQJQ010000001">
    <property type="protein sequence ID" value="MCU6761583.1"/>
    <property type="molecule type" value="Genomic_DNA"/>
</dbReference>
<dbReference type="PROSITE" id="PS51149">
    <property type="entry name" value="GLY_RADICAL_2"/>
    <property type="match status" value="1"/>
</dbReference>
<dbReference type="RefSeq" id="WP_158424374.1">
    <property type="nucleotide sequence ID" value="NZ_JAOQJQ010000001.1"/>
</dbReference>
<evidence type="ECO:0000259" key="4">
    <source>
        <dbReference type="PROSITE" id="PS51149"/>
    </source>
</evidence>
<keyword evidence="2" id="KW-0456">Lyase</keyword>
<evidence type="ECO:0000256" key="1">
    <source>
        <dbReference type="ARBA" id="ARBA00022818"/>
    </source>
</evidence>
<dbReference type="Proteomes" id="UP001652442">
    <property type="component" value="Unassembled WGS sequence"/>
</dbReference>
<accession>A0ABT2THB6</accession>
<proteinExistence type="predicted"/>
<dbReference type="Pfam" id="PF01228">
    <property type="entry name" value="Gly_radical"/>
    <property type="match status" value="1"/>
</dbReference>
<evidence type="ECO:0000256" key="3">
    <source>
        <dbReference type="PROSITE-ProRule" id="PRU00493"/>
    </source>
</evidence>
<gene>
    <name evidence="6" type="ORF">OCV88_04410</name>
</gene>
<evidence type="ECO:0000313" key="7">
    <source>
        <dbReference type="Proteomes" id="UP001652442"/>
    </source>
</evidence>
<dbReference type="Gene3D" id="3.20.70.20">
    <property type="match status" value="1"/>
</dbReference>
<name>A0ABT2THB6_9FIRM</name>